<evidence type="ECO:0000256" key="1">
    <source>
        <dbReference type="SAM" id="MobiDB-lite"/>
    </source>
</evidence>
<dbReference type="Proteomes" id="UP001172101">
    <property type="component" value="Unassembled WGS sequence"/>
</dbReference>
<dbReference type="EMBL" id="JAUIRO010000008">
    <property type="protein sequence ID" value="KAK0703403.1"/>
    <property type="molecule type" value="Genomic_DNA"/>
</dbReference>
<keyword evidence="3" id="KW-1185">Reference proteome</keyword>
<organism evidence="2 3">
    <name type="scientific">Lasiosphaeria miniovina</name>
    <dbReference type="NCBI Taxonomy" id="1954250"/>
    <lineage>
        <taxon>Eukaryota</taxon>
        <taxon>Fungi</taxon>
        <taxon>Dikarya</taxon>
        <taxon>Ascomycota</taxon>
        <taxon>Pezizomycotina</taxon>
        <taxon>Sordariomycetes</taxon>
        <taxon>Sordariomycetidae</taxon>
        <taxon>Sordariales</taxon>
        <taxon>Lasiosphaeriaceae</taxon>
        <taxon>Lasiosphaeria</taxon>
    </lineage>
</organism>
<dbReference type="GeneID" id="85326310"/>
<proteinExistence type="predicted"/>
<protein>
    <submittedName>
        <fullName evidence="2">Uncharacterized protein</fullName>
    </submittedName>
</protein>
<gene>
    <name evidence="2" type="ORF">B0T26DRAFT_731181</name>
</gene>
<dbReference type="RefSeq" id="XP_060290262.1">
    <property type="nucleotide sequence ID" value="XM_060443040.1"/>
</dbReference>
<name>A0AA39ZTQ8_9PEZI</name>
<comment type="caution">
    <text evidence="2">The sequence shown here is derived from an EMBL/GenBank/DDBJ whole genome shotgun (WGS) entry which is preliminary data.</text>
</comment>
<evidence type="ECO:0000313" key="2">
    <source>
        <dbReference type="EMBL" id="KAK0703403.1"/>
    </source>
</evidence>
<accession>A0AA39ZTQ8</accession>
<sequence>MLNQPRNVGSPTPPSRRRYSLPQPQTARCRRSTGPTRCWRARKLRYGRARSARFVRSEPRPTQRRRG</sequence>
<feature type="region of interest" description="Disordered" evidence="1">
    <location>
        <begin position="1"/>
        <end position="44"/>
    </location>
</feature>
<evidence type="ECO:0000313" key="3">
    <source>
        <dbReference type="Proteomes" id="UP001172101"/>
    </source>
</evidence>
<dbReference type="AlphaFoldDB" id="A0AA39ZTQ8"/>
<reference evidence="2" key="1">
    <citation type="submission" date="2023-06" db="EMBL/GenBank/DDBJ databases">
        <title>Genome-scale phylogeny and comparative genomics of the fungal order Sordariales.</title>
        <authorList>
            <consortium name="Lawrence Berkeley National Laboratory"/>
            <person name="Hensen N."/>
            <person name="Bonometti L."/>
            <person name="Westerberg I."/>
            <person name="Brannstrom I.O."/>
            <person name="Guillou S."/>
            <person name="Cros-Aarteil S."/>
            <person name="Calhoun S."/>
            <person name="Haridas S."/>
            <person name="Kuo A."/>
            <person name="Mondo S."/>
            <person name="Pangilinan J."/>
            <person name="Riley R."/>
            <person name="LaButti K."/>
            <person name="Andreopoulos B."/>
            <person name="Lipzen A."/>
            <person name="Chen C."/>
            <person name="Yanf M."/>
            <person name="Daum C."/>
            <person name="Ng V."/>
            <person name="Clum A."/>
            <person name="Steindorff A."/>
            <person name="Ohm R."/>
            <person name="Martin F."/>
            <person name="Silar P."/>
            <person name="Natvig D."/>
            <person name="Lalanne C."/>
            <person name="Gautier V."/>
            <person name="Ament-velasquez S.L."/>
            <person name="Kruys A."/>
            <person name="Hutchinson M.I."/>
            <person name="Powell A.J."/>
            <person name="Barry K."/>
            <person name="Miller A.N."/>
            <person name="Grigoriev I.V."/>
            <person name="Debuchy R."/>
            <person name="Gladieux P."/>
            <person name="Thoren M.H."/>
            <person name="Johannesson H."/>
        </authorList>
    </citation>
    <scope>NUCLEOTIDE SEQUENCE</scope>
    <source>
        <strain evidence="2">SMH2392-1A</strain>
    </source>
</reference>
<feature type="compositionally biased region" description="Polar residues" evidence="1">
    <location>
        <begin position="1"/>
        <end position="10"/>
    </location>
</feature>